<evidence type="ECO:0000313" key="3">
    <source>
        <dbReference type="EMBL" id="ALL15425.1"/>
    </source>
</evidence>
<dbReference type="KEGG" id="chq:AQ619_18215"/>
<geneLocation type="plasmid" evidence="4">
    <name>CB4 Plasmid</name>
</geneLocation>
<organism evidence="3 4">
    <name type="scientific">Caulobacter henricii</name>
    <dbReference type="NCBI Taxonomy" id="69395"/>
    <lineage>
        <taxon>Bacteria</taxon>
        <taxon>Pseudomonadati</taxon>
        <taxon>Pseudomonadota</taxon>
        <taxon>Alphaproteobacteria</taxon>
        <taxon>Caulobacterales</taxon>
        <taxon>Caulobacteraceae</taxon>
        <taxon>Caulobacter</taxon>
    </lineage>
</organism>
<keyword evidence="4" id="KW-1185">Reference proteome</keyword>
<dbReference type="EMBL" id="CP013003">
    <property type="protein sequence ID" value="ALL15425.1"/>
    <property type="molecule type" value="Genomic_DNA"/>
</dbReference>
<sequence length="163" mass="16860">MTHLLSTLGASLLITGSALAHEPAKPATAVSTSLPPAARAAALAVDGFHAALAAGDTEKALALLAPDVLVVEEGGAERSRVEYASHHLAADAAFTRAVPSTPLSRSGLAQGDLAYIVSESRTTGVYSGKPVDRLSAETMVLRHEPAGWKIVHIHWSSRAAKPK</sequence>
<dbReference type="AlphaFoldDB" id="A0A0P0P4B2"/>
<reference evidence="3 4" key="1">
    <citation type="submission" date="2015-10" db="EMBL/GenBank/DDBJ databases">
        <title>Conservation of the essential genome among Caulobacter and Brevundimonas species.</title>
        <authorList>
            <person name="Scott D."/>
            <person name="Ely B."/>
        </authorList>
    </citation>
    <scope>NUCLEOTIDE SEQUENCE [LARGE SCALE GENOMIC DNA]</scope>
    <source>
        <strain evidence="3 4">CB4</strain>
        <plasmid evidence="4">CB4 Plasmid</plasmid>
    </source>
</reference>
<dbReference type="OrthoDB" id="6196903at2"/>
<name>A0A0P0P4B2_9CAUL</name>
<evidence type="ECO:0000313" key="4">
    <source>
        <dbReference type="Proteomes" id="UP000056905"/>
    </source>
</evidence>
<dbReference type="InterPro" id="IPR032710">
    <property type="entry name" value="NTF2-like_dom_sf"/>
</dbReference>
<dbReference type="RefSeq" id="WP_062151914.1">
    <property type="nucleotide sequence ID" value="NZ_CP013003.1"/>
</dbReference>
<dbReference type="Pfam" id="PF14534">
    <property type="entry name" value="DUF4440"/>
    <property type="match status" value="1"/>
</dbReference>
<dbReference type="InterPro" id="IPR027843">
    <property type="entry name" value="DUF4440"/>
</dbReference>
<dbReference type="GO" id="GO:0016301">
    <property type="term" value="F:kinase activity"/>
    <property type="evidence" value="ECO:0007669"/>
    <property type="project" value="UniProtKB-KW"/>
</dbReference>
<accession>A0A0P0P4B2</accession>
<evidence type="ECO:0000259" key="2">
    <source>
        <dbReference type="Pfam" id="PF14534"/>
    </source>
</evidence>
<feature type="signal peptide" evidence="1">
    <location>
        <begin position="1"/>
        <end position="20"/>
    </location>
</feature>
<keyword evidence="3" id="KW-0808">Transferase</keyword>
<proteinExistence type="predicted"/>
<evidence type="ECO:0000256" key="1">
    <source>
        <dbReference type="SAM" id="SignalP"/>
    </source>
</evidence>
<keyword evidence="3" id="KW-0418">Kinase</keyword>
<gene>
    <name evidence="3" type="ORF">AQ619_18215</name>
</gene>
<feature type="chain" id="PRO_5006052766" evidence="1">
    <location>
        <begin position="21"/>
        <end position="163"/>
    </location>
</feature>
<keyword evidence="1" id="KW-0732">Signal</keyword>
<feature type="domain" description="DUF4440" evidence="2">
    <location>
        <begin position="47"/>
        <end position="150"/>
    </location>
</feature>
<protein>
    <submittedName>
        <fullName evidence="3">Protein kinase</fullName>
    </submittedName>
</protein>
<dbReference type="Proteomes" id="UP000056905">
    <property type="component" value="Plasmid pCB4"/>
</dbReference>
<dbReference type="Gene3D" id="3.10.450.50">
    <property type="match status" value="1"/>
</dbReference>
<keyword evidence="3" id="KW-0614">Plasmid</keyword>
<dbReference type="SUPFAM" id="SSF54427">
    <property type="entry name" value="NTF2-like"/>
    <property type="match status" value="1"/>
</dbReference>